<dbReference type="PANTHER" id="PTHR11360:SF234">
    <property type="entry name" value="MFS-TYPE TRANSPORTER DBAD-RELATED"/>
    <property type="match status" value="1"/>
</dbReference>
<evidence type="ECO:0000256" key="1">
    <source>
        <dbReference type="ARBA" id="ARBA00004141"/>
    </source>
</evidence>
<evidence type="ECO:0000313" key="5">
    <source>
        <dbReference type="Proteomes" id="UP000015100"/>
    </source>
</evidence>
<dbReference type="OMA" id="WTKATSK"/>
<dbReference type="GO" id="GO:0022857">
    <property type="term" value="F:transmembrane transporter activity"/>
    <property type="evidence" value="ECO:0007669"/>
    <property type="project" value="InterPro"/>
</dbReference>
<comment type="similarity">
    <text evidence="2">Belongs to the major facilitator superfamily. Monocarboxylate porter (TC 2.A.1.13) family.</text>
</comment>
<dbReference type="Proteomes" id="UP000015100">
    <property type="component" value="Unassembled WGS sequence"/>
</dbReference>
<feature type="transmembrane region" description="Helical" evidence="3">
    <location>
        <begin position="164"/>
        <end position="191"/>
    </location>
</feature>
<evidence type="ECO:0000256" key="2">
    <source>
        <dbReference type="ARBA" id="ARBA00006727"/>
    </source>
</evidence>
<evidence type="ECO:0000313" key="4">
    <source>
        <dbReference type="EMBL" id="EPS39645.1"/>
    </source>
</evidence>
<dbReference type="OrthoDB" id="6509908at2759"/>
<feature type="transmembrane region" description="Helical" evidence="3">
    <location>
        <begin position="63"/>
        <end position="85"/>
    </location>
</feature>
<dbReference type="eggNOG" id="KOG2504">
    <property type="taxonomic scope" value="Eukaryota"/>
</dbReference>
<name>S8A9F5_DACHA</name>
<dbReference type="GO" id="GO:0016020">
    <property type="term" value="C:membrane"/>
    <property type="evidence" value="ECO:0007669"/>
    <property type="project" value="UniProtKB-SubCell"/>
</dbReference>
<organism evidence="4 5">
    <name type="scientific">Dactylellina haptotyla (strain CBS 200.50)</name>
    <name type="common">Nematode-trapping fungus</name>
    <name type="synonym">Monacrosporium haptotylum</name>
    <dbReference type="NCBI Taxonomy" id="1284197"/>
    <lineage>
        <taxon>Eukaryota</taxon>
        <taxon>Fungi</taxon>
        <taxon>Dikarya</taxon>
        <taxon>Ascomycota</taxon>
        <taxon>Pezizomycotina</taxon>
        <taxon>Orbiliomycetes</taxon>
        <taxon>Orbiliales</taxon>
        <taxon>Orbiliaceae</taxon>
        <taxon>Dactylellina</taxon>
    </lineage>
</organism>
<dbReference type="InterPro" id="IPR050327">
    <property type="entry name" value="Proton-linked_MCT"/>
</dbReference>
<accession>S8A9F5</accession>
<comment type="subcellular location">
    <subcellularLocation>
        <location evidence="1">Membrane</location>
        <topology evidence="1">Multi-pass membrane protein</topology>
    </subcellularLocation>
</comment>
<protein>
    <recommendedName>
        <fullName evidence="6">Major facilitator superfamily (MFS) profile domain-containing protein</fullName>
    </recommendedName>
</protein>
<feature type="transmembrane region" description="Helical" evidence="3">
    <location>
        <begin position="15"/>
        <end position="34"/>
    </location>
</feature>
<dbReference type="InterPro" id="IPR011701">
    <property type="entry name" value="MFS"/>
</dbReference>
<proteinExistence type="inferred from homology"/>
<keyword evidence="3" id="KW-0812">Transmembrane</keyword>
<dbReference type="SUPFAM" id="SSF103473">
    <property type="entry name" value="MFS general substrate transporter"/>
    <property type="match status" value="1"/>
</dbReference>
<reference evidence="5" key="2">
    <citation type="submission" date="2013-04" db="EMBL/GenBank/DDBJ databases">
        <title>Genomic mechanisms accounting for the adaptation to parasitism in nematode-trapping fungi.</title>
        <authorList>
            <person name="Ahren D.G."/>
        </authorList>
    </citation>
    <scope>NUCLEOTIDE SEQUENCE [LARGE SCALE GENOMIC DNA]</scope>
    <source>
        <strain evidence="5">CBS 200.50</strain>
    </source>
</reference>
<dbReference type="Pfam" id="PF07690">
    <property type="entry name" value="MFS_1"/>
    <property type="match status" value="1"/>
</dbReference>
<evidence type="ECO:0008006" key="6">
    <source>
        <dbReference type="Google" id="ProtNLM"/>
    </source>
</evidence>
<comment type="caution">
    <text evidence="4">The sequence shown here is derived from an EMBL/GenBank/DDBJ whole genome shotgun (WGS) entry which is preliminary data.</text>
</comment>
<keyword evidence="3" id="KW-1133">Transmembrane helix</keyword>
<sequence length="292" mass="32639">MLRHLIDMVGFNRSVQIVTALIAFTCLISILLAVPNPAHHFRKPDSWWAVKTWVDKDAFRDPAFCWFTAAISWMFFGFYCVFFNIEEWASDTGVGYEDVPLPGQRALRTYWLLAIMNASSTIGRLSSSYLCDHFGALNVHAIVTLVASFLCLFLWTFAKSLPAALGFVVVFGAFSGSVIGLPPASMAAILGPDPTQQAKLGQWTGMMYTISSFFAFTGPIIAAHLFTKFDNYLTIQIWSGLSLFFSALCMGMTIIYHSRDESIARLRRMTNKLTPSSTISRSASRRREMSEV</sequence>
<evidence type="ECO:0000256" key="3">
    <source>
        <dbReference type="SAM" id="Phobius"/>
    </source>
</evidence>
<keyword evidence="3" id="KW-0472">Membrane</keyword>
<feature type="transmembrane region" description="Helical" evidence="3">
    <location>
        <begin position="137"/>
        <end position="158"/>
    </location>
</feature>
<dbReference type="PANTHER" id="PTHR11360">
    <property type="entry name" value="MONOCARBOXYLATE TRANSPORTER"/>
    <property type="match status" value="1"/>
</dbReference>
<feature type="transmembrane region" description="Helical" evidence="3">
    <location>
        <begin position="237"/>
        <end position="258"/>
    </location>
</feature>
<dbReference type="EMBL" id="AQGS01000464">
    <property type="protein sequence ID" value="EPS39645.1"/>
    <property type="molecule type" value="Genomic_DNA"/>
</dbReference>
<gene>
    <name evidence="4" type="ORF">H072_6574</name>
</gene>
<dbReference type="Gene3D" id="1.20.1250.20">
    <property type="entry name" value="MFS general substrate transporter like domains"/>
    <property type="match status" value="1"/>
</dbReference>
<feature type="transmembrane region" description="Helical" evidence="3">
    <location>
        <begin position="203"/>
        <end position="225"/>
    </location>
</feature>
<dbReference type="HOGENOM" id="CLU_969719_0_0_1"/>
<keyword evidence="5" id="KW-1185">Reference proteome</keyword>
<reference evidence="4 5" key="1">
    <citation type="journal article" date="2013" name="PLoS Genet.">
        <title>Genomic mechanisms accounting for the adaptation to parasitism in nematode-trapping fungi.</title>
        <authorList>
            <person name="Meerupati T."/>
            <person name="Andersson K.M."/>
            <person name="Friman E."/>
            <person name="Kumar D."/>
            <person name="Tunlid A."/>
            <person name="Ahren D."/>
        </authorList>
    </citation>
    <scope>NUCLEOTIDE SEQUENCE [LARGE SCALE GENOMIC DNA]</scope>
    <source>
        <strain evidence="4 5">CBS 200.50</strain>
    </source>
</reference>
<dbReference type="AlphaFoldDB" id="S8A9F5"/>
<dbReference type="InterPro" id="IPR036259">
    <property type="entry name" value="MFS_trans_sf"/>
</dbReference>